<dbReference type="AlphaFoldDB" id="A0A392W484"/>
<accession>A0A392W484</accession>
<evidence type="ECO:0000313" key="2">
    <source>
        <dbReference type="Proteomes" id="UP000265520"/>
    </source>
</evidence>
<sequence>MLMLVFALILMMQILLRGFVVGAARGDLDAVRRRVL</sequence>
<evidence type="ECO:0000313" key="1">
    <source>
        <dbReference type="EMBL" id="MCI94001.1"/>
    </source>
</evidence>
<feature type="non-terminal residue" evidence="1">
    <location>
        <position position="36"/>
    </location>
</feature>
<reference evidence="1 2" key="1">
    <citation type="journal article" date="2018" name="Front. Plant Sci.">
        <title>Red Clover (Trifolium pratense) and Zigzag Clover (T. medium) - A Picture of Genomic Similarities and Differences.</title>
        <authorList>
            <person name="Dluhosova J."/>
            <person name="Istvanek J."/>
            <person name="Nedelnik J."/>
            <person name="Repkova J."/>
        </authorList>
    </citation>
    <scope>NUCLEOTIDE SEQUENCE [LARGE SCALE GENOMIC DNA]</scope>
    <source>
        <strain evidence="2">cv. 10/8</strain>
        <tissue evidence="1">Leaf</tissue>
    </source>
</reference>
<comment type="caution">
    <text evidence="1">The sequence shown here is derived from an EMBL/GenBank/DDBJ whole genome shotgun (WGS) entry which is preliminary data.</text>
</comment>
<dbReference type="EMBL" id="LXQA011344526">
    <property type="protein sequence ID" value="MCI94001.1"/>
    <property type="molecule type" value="Genomic_DNA"/>
</dbReference>
<name>A0A392W484_9FABA</name>
<organism evidence="1 2">
    <name type="scientific">Trifolium medium</name>
    <dbReference type="NCBI Taxonomy" id="97028"/>
    <lineage>
        <taxon>Eukaryota</taxon>
        <taxon>Viridiplantae</taxon>
        <taxon>Streptophyta</taxon>
        <taxon>Embryophyta</taxon>
        <taxon>Tracheophyta</taxon>
        <taxon>Spermatophyta</taxon>
        <taxon>Magnoliopsida</taxon>
        <taxon>eudicotyledons</taxon>
        <taxon>Gunneridae</taxon>
        <taxon>Pentapetalae</taxon>
        <taxon>rosids</taxon>
        <taxon>fabids</taxon>
        <taxon>Fabales</taxon>
        <taxon>Fabaceae</taxon>
        <taxon>Papilionoideae</taxon>
        <taxon>50 kb inversion clade</taxon>
        <taxon>NPAAA clade</taxon>
        <taxon>Hologalegina</taxon>
        <taxon>IRL clade</taxon>
        <taxon>Trifolieae</taxon>
        <taxon>Trifolium</taxon>
    </lineage>
</organism>
<protein>
    <submittedName>
        <fullName evidence="1">Uncharacterized protein</fullName>
    </submittedName>
</protein>
<keyword evidence="2" id="KW-1185">Reference proteome</keyword>
<proteinExistence type="predicted"/>
<dbReference type="Proteomes" id="UP000265520">
    <property type="component" value="Unassembled WGS sequence"/>
</dbReference>